<name>A0A949JXR2_9FIRM</name>
<dbReference type="Pfam" id="PF14270">
    <property type="entry name" value="DUF4358"/>
    <property type="match status" value="1"/>
</dbReference>
<dbReference type="Proteomes" id="UP000712157">
    <property type="component" value="Unassembled WGS sequence"/>
</dbReference>
<gene>
    <name evidence="1" type="ORF">KTH89_05960</name>
</gene>
<keyword evidence="2" id="KW-1185">Reference proteome</keyword>
<accession>A0A949JXR2</accession>
<evidence type="ECO:0000313" key="2">
    <source>
        <dbReference type="Proteomes" id="UP000712157"/>
    </source>
</evidence>
<protein>
    <submittedName>
        <fullName evidence="1">DUF4358 domain-containing protein</fullName>
    </submittedName>
</protein>
<dbReference type="EMBL" id="JAHQCW010000007">
    <property type="protein sequence ID" value="MBU9736076.1"/>
    <property type="molecule type" value="Genomic_DNA"/>
</dbReference>
<sequence>MERKKAGILGITLLLMAAALWGCSRPEENKGDTPVTDVALADIEKAVAAVFGDNYVPNTEYDAGALESEFGVKQDWYENAIAKGPMISAQVDTFVGIEAKKDHAQEVEDALLAYRKRLLEDTMQYPMNQIKIQASQVVRYGNYVFFLMLGELSMEDMDRGDQAALEAAKAENKKAVDVVEEMLYE</sequence>
<evidence type="ECO:0000313" key="1">
    <source>
        <dbReference type="EMBL" id="MBU9736076.1"/>
    </source>
</evidence>
<dbReference type="InterPro" id="IPR025648">
    <property type="entry name" value="DUF4358"/>
</dbReference>
<organism evidence="1 2">
    <name type="scientific">Diplocloster agilis</name>
    <dbReference type="NCBI Taxonomy" id="2850323"/>
    <lineage>
        <taxon>Bacteria</taxon>
        <taxon>Bacillati</taxon>
        <taxon>Bacillota</taxon>
        <taxon>Clostridia</taxon>
        <taxon>Lachnospirales</taxon>
        <taxon>Lachnospiraceae</taxon>
        <taxon>Diplocloster</taxon>
    </lineage>
</organism>
<dbReference type="AlphaFoldDB" id="A0A949JXR2"/>
<dbReference type="RefSeq" id="WP_238721034.1">
    <property type="nucleotide sequence ID" value="NZ_JAHQCW010000007.1"/>
</dbReference>
<reference evidence="1" key="1">
    <citation type="submission" date="2021-06" db="EMBL/GenBank/DDBJ databases">
        <title>Description of novel taxa of the family Lachnospiraceae.</title>
        <authorList>
            <person name="Chaplin A.V."/>
            <person name="Sokolova S.R."/>
            <person name="Pikina A.P."/>
            <person name="Korzhanova M."/>
            <person name="Belova V."/>
            <person name="Korostin D."/>
            <person name="Efimov B.A."/>
        </authorList>
    </citation>
    <scope>NUCLEOTIDE SEQUENCE</scope>
    <source>
        <strain evidence="1">ASD5720</strain>
    </source>
</reference>
<proteinExistence type="predicted"/>
<comment type="caution">
    <text evidence="1">The sequence shown here is derived from an EMBL/GenBank/DDBJ whole genome shotgun (WGS) entry which is preliminary data.</text>
</comment>